<feature type="region of interest" description="Disordered" evidence="6">
    <location>
        <begin position="268"/>
        <end position="290"/>
    </location>
</feature>
<evidence type="ECO:0000313" key="9">
    <source>
        <dbReference type="EMBL" id="GAA4789018.1"/>
    </source>
</evidence>
<keyword evidence="4 7" id="KW-1133">Transmembrane helix</keyword>
<accession>A0ABP9B2D7</accession>
<keyword evidence="10" id="KW-1185">Reference proteome</keyword>
<dbReference type="RefSeq" id="WP_345231292.1">
    <property type="nucleotide sequence ID" value="NZ_BAABIQ010000008.1"/>
</dbReference>
<comment type="caution">
    <text evidence="9">The sequence shown here is derived from an EMBL/GenBank/DDBJ whole genome shotgun (WGS) entry which is preliminary data.</text>
</comment>
<evidence type="ECO:0000313" key="10">
    <source>
        <dbReference type="Proteomes" id="UP001501411"/>
    </source>
</evidence>
<organism evidence="9 10">
    <name type="scientific">Olivibacter ginsenosidimutans</name>
    <dbReference type="NCBI Taxonomy" id="1176537"/>
    <lineage>
        <taxon>Bacteria</taxon>
        <taxon>Pseudomonadati</taxon>
        <taxon>Bacteroidota</taxon>
        <taxon>Sphingobacteriia</taxon>
        <taxon>Sphingobacteriales</taxon>
        <taxon>Sphingobacteriaceae</taxon>
        <taxon>Olivibacter</taxon>
    </lineage>
</organism>
<evidence type="ECO:0000256" key="4">
    <source>
        <dbReference type="ARBA" id="ARBA00022989"/>
    </source>
</evidence>
<reference evidence="10" key="1">
    <citation type="journal article" date="2019" name="Int. J. Syst. Evol. Microbiol.">
        <title>The Global Catalogue of Microorganisms (GCM) 10K type strain sequencing project: providing services to taxonomists for standard genome sequencing and annotation.</title>
        <authorList>
            <consortium name="The Broad Institute Genomics Platform"/>
            <consortium name="The Broad Institute Genome Sequencing Center for Infectious Disease"/>
            <person name="Wu L."/>
            <person name="Ma J."/>
        </authorList>
    </citation>
    <scope>NUCLEOTIDE SEQUENCE [LARGE SCALE GENOMIC DNA]</scope>
    <source>
        <strain evidence="10">JCM 18200</strain>
    </source>
</reference>
<feature type="transmembrane region" description="Helical" evidence="7">
    <location>
        <begin position="342"/>
        <end position="362"/>
    </location>
</feature>
<dbReference type="InterPro" id="IPR051449">
    <property type="entry name" value="ABC-2_transporter_component"/>
</dbReference>
<evidence type="ECO:0000259" key="8">
    <source>
        <dbReference type="Pfam" id="PF12698"/>
    </source>
</evidence>
<feature type="transmembrane region" description="Helical" evidence="7">
    <location>
        <begin position="369"/>
        <end position="388"/>
    </location>
</feature>
<name>A0ABP9B2D7_9SPHI</name>
<dbReference type="EMBL" id="BAABIQ010000008">
    <property type="protein sequence ID" value="GAA4789018.1"/>
    <property type="molecule type" value="Genomic_DNA"/>
</dbReference>
<feature type="transmembrane region" description="Helical" evidence="7">
    <location>
        <begin position="239"/>
        <end position="258"/>
    </location>
</feature>
<keyword evidence="3 7" id="KW-0812">Transmembrane</keyword>
<dbReference type="SUPFAM" id="SSF53850">
    <property type="entry name" value="Periplasmic binding protein-like II"/>
    <property type="match status" value="1"/>
</dbReference>
<dbReference type="Gene3D" id="3.40.190.10">
    <property type="entry name" value="Periplasmic binding protein-like II"/>
    <property type="match status" value="1"/>
</dbReference>
<dbReference type="Proteomes" id="UP001501411">
    <property type="component" value="Unassembled WGS sequence"/>
</dbReference>
<evidence type="ECO:0000256" key="1">
    <source>
        <dbReference type="ARBA" id="ARBA00004651"/>
    </source>
</evidence>
<evidence type="ECO:0000256" key="7">
    <source>
        <dbReference type="SAM" id="Phobius"/>
    </source>
</evidence>
<feature type="transmembrane region" description="Helical" evidence="7">
    <location>
        <begin position="213"/>
        <end position="233"/>
    </location>
</feature>
<feature type="transmembrane region" description="Helical" evidence="7">
    <location>
        <begin position="173"/>
        <end position="193"/>
    </location>
</feature>
<gene>
    <name evidence="9" type="ORF">GCM10023231_16630</name>
</gene>
<keyword evidence="2" id="KW-1003">Cell membrane</keyword>
<protein>
    <submittedName>
        <fullName evidence="9">ABC transporter permease</fullName>
    </submittedName>
</protein>
<evidence type="ECO:0000256" key="3">
    <source>
        <dbReference type="ARBA" id="ARBA00022692"/>
    </source>
</evidence>
<dbReference type="Pfam" id="PF12698">
    <property type="entry name" value="ABC2_membrane_3"/>
    <property type="match status" value="1"/>
</dbReference>
<dbReference type="PANTHER" id="PTHR30294:SF29">
    <property type="entry name" value="MULTIDRUG ABC TRANSPORTER PERMEASE YBHS-RELATED"/>
    <property type="match status" value="1"/>
</dbReference>
<dbReference type="InterPro" id="IPR013525">
    <property type="entry name" value="ABC2_TM"/>
</dbReference>
<feature type="transmembrane region" description="Helical" evidence="7">
    <location>
        <begin position="394"/>
        <end position="416"/>
    </location>
</feature>
<comment type="subcellular location">
    <subcellularLocation>
        <location evidence="1">Cell membrane</location>
        <topology evidence="1">Multi-pass membrane protein</topology>
    </subcellularLocation>
</comment>
<proteinExistence type="predicted"/>
<evidence type="ECO:0000256" key="5">
    <source>
        <dbReference type="ARBA" id="ARBA00023136"/>
    </source>
</evidence>
<feature type="transmembrane region" description="Helical" evidence="7">
    <location>
        <begin position="21"/>
        <end position="44"/>
    </location>
</feature>
<sequence>MNKILLIIHREYLTRVKKKSFLITTFLVPLLFIGMYAIIFYVALNNQEPVTTVRVIDQSGFIADQLTNTDHLLFIPATEPVEHLKKTMEQGEEHTVLLIIPADIVHSQTVELYDTEKKGINTLNTIEDKLNNILKSRALKEAGIDMHVLNSIKADVTIKSKQLTVEGEKDSSVGAAIGISFGLSILIYLSLFLYGNQVMRGVIEEKSNRIIEVVISSVKPFQLMMGKIIGIGLVGVTQFVLWIILSVGLMGAASSLLLNQTKESISTIQQHSTDSQEEDTSSGHTSESQSKMQRIIESIKTIDYGQIVSCFLIYFIGGYLLYSALFAMVGSAVDSETETQQFMLPIIMPLLFTYMLSFSVLVNNPHGSLAFWLSMIPFTSPIGMLVRIPFGVPAWQLMLSIALLIIGFLLTTYIAARVYRVGILMYGKKASYRELIKWFKYKG</sequence>
<dbReference type="PANTHER" id="PTHR30294">
    <property type="entry name" value="MEMBRANE COMPONENT OF ABC TRANSPORTER YHHJ-RELATED"/>
    <property type="match status" value="1"/>
</dbReference>
<feature type="transmembrane region" description="Helical" evidence="7">
    <location>
        <begin position="301"/>
        <end position="322"/>
    </location>
</feature>
<evidence type="ECO:0000256" key="6">
    <source>
        <dbReference type="SAM" id="MobiDB-lite"/>
    </source>
</evidence>
<keyword evidence="5 7" id="KW-0472">Membrane</keyword>
<evidence type="ECO:0000256" key="2">
    <source>
        <dbReference type="ARBA" id="ARBA00022475"/>
    </source>
</evidence>
<feature type="domain" description="ABC-2 type transporter transmembrane" evidence="8">
    <location>
        <begin position="19"/>
        <end position="416"/>
    </location>
</feature>